<evidence type="ECO:0000313" key="9">
    <source>
        <dbReference type="Proteomes" id="UP000216524"/>
    </source>
</evidence>
<dbReference type="CDD" id="cd06171">
    <property type="entry name" value="Sigma70_r4"/>
    <property type="match status" value="1"/>
</dbReference>
<evidence type="ECO:0000259" key="6">
    <source>
        <dbReference type="Pfam" id="PF04542"/>
    </source>
</evidence>
<keyword evidence="2" id="KW-0805">Transcription regulation</keyword>
<evidence type="ECO:0000313" key="8">
    <source>
        <dbReference type="EMBL" id="OZI72998.1"/>
    </source>
</evidence>
<dbReference type="InterPro" id="IPR013249">
    <property type="entry name" value="RNA_pol_sigma70_r4_t2"/>
</dbReference>
<reference evidence="8 9" key="1">
    <citation type="submission" date="2017-05" db="EMBL/GenBank/DDBJ databases">
        <title>Complete and WGS of Bordetella genogroups.</title>
        <authorList>
            <person name="Spilker T."/>
            <person name="Lipuma J."/>
        </authorList>
    </citation>
    <scope>NUCLEOTIDE SEQUENCE [LARGE SCALE GENOMIC DNA]</scope>
    <source>
        <strain evidence="8 9">AU3139</strain>
    </source>
</reference>
<dbReference type="NCBIfam" id="TIGR02943">
    <property type="entry name" value="Sig70_famx1"/>
    <property type="match status" value="1"/>
</dbReference>
<keyword evidence="3" id="KW-0731">Sigma factor</keyword>
<keyword evidence="5" id="KW-0804">Transcription</keyword>
<organism evidence="8 9">
    <name type="scientific">Bordetella genomosp. 6</name>
    <dbReference type="NCBI Taxonomy" id="463024"/>
    <lineage>
        <taxon>Bacteria</taxon>
        <taxon>Pseudomonadati</taxon>
        <taxon>Pseudomonadota</taxon>
        <taxon>Betaproteobacteria</taxon>
        <taxon>Burkholderiales</taxon>
        <taxon>Alcaligenaceae</taxon>
        <taxon>Bordetella</taxon>
    </lineage>
</organism>
<gene>
    <name evidence="8" type="ORF">CAL23_17585</name>
</gene>
<dbReference type="Pfam" id="PF04542">
    <property type="entry name" value="Sigma70_r2"/>
    <property type="match status" value="1"/>
</dbReference>
<comment type="similarity">
    <text evidence="1">Belongs to the sigma-70 factor family. ECF subfamily.</text>
</comment>
<proteinExistence type="inferred from homology"/>
<evidence type="ECO:0000259" key="7">
    <source>
        <dbReference type="Pfam" id="PF08281"/>
    </source>
</evidence>
<dbReference type="PANTHER" id="PTHR43133:SF8">
    <property type="entry name" value="RNA POLYMERASE SIGMA FACTOR HI_1459-RELATED"/>
    <property type="match status" value="1"/>
</dbReference>
<dbReference type="Gene3D" id="1.10.1740.10">
    <property type="match status" value="1"/>
</dbReference>
<dbReference type="Pfam" id="PF08281">
    <property type="entry name" value="Sigma70_r4_2"/>
    <property type="match status" value="1"/>
</dbReference>
<dbReference type="Proteomes" id="UP000216524">
    <property type="component" value="Unassembled WGS sequence"/>
</dbReference>
<dbReference type="InterPro" id="IPR039425">
    <property type="entry name" value="RNA_pol_sigma-70-like"/>
</dbReference>
<name>A0ABX4F8Y0_9BORD</name>
<accession>A0ABX4F8Y0</accession>
<keyword evidence="4" id="KW-0238">DNA-binding</keyword>
<dbReference type="SUPFAM" id="SSF88946">
    <property type="entry name" value="Sigma2 domain of RNA polymerase sigma factors"/>
    <property type="match status" value="1"/>
</dbReference>
<dbReference type="InterPro" id="IPR007627">
    <property type="entry name" value="RNA_pol_sigma70_r2"/>
</dbReference>
<sequence length="200" mass="22438">MTTNPPCADTRWLSAFHAQMLRFASLQLGNAQTAQDVVQESLAAALAERGAPCDSAGYKRWVFGILKHKIVDQIRRQSRLVALADLAGGDDEAGVLDACFGADGEWHPYTRPAAWAAPDESMASKQFWHVFDTCLARLPAHSARVFMMREYLGFESSEICQRLAMTVSALHVTLHRARLRLRSCLEMRWFAREAKSDDHM</sequence>
<dbReference type="InterPro" id="IPR013324">
    <property type="entry name" value="RNA_pol_sigma_r3/r4-like"/>
</dbReference>
<evidence type="ECO:0008006" key="10">
    <source>
        <dbReference type="Google" id="ProtNLM"/>
    </source>
</evidence>
<dbReference type="InterPro" id="IPR013325">
    <property type="entry name" value="RNA_pol_sigma_r2"/>
</dbReference>
<dbReference type="NCBIfam" id="TIGR02937">
    <property type="entry name" value="sigma70-ECF"/>
    <property type="match status" value="1"/>
</dbReference>
<comment type="caution">
    <text evidence="8">The sequence shown here is derived from an EMBL/GenBank/DDBJ whole genome shotgun (WGS) entry which is preliminary data.</text>
</comment>
<dbReference type="EMBL" id="NEVV01000006">
    <property type="protein sequence ID" value="OZI72998.1"/>
    <property type="molecule type" value="Genomic_DNA"/>
</dbReference>
<dbReference type="PANTHER" id="PTHR43133">
    <property type="entry name" value="RNA POLYMERASE ECF-TYPE SIGMA FACTO"/>
    <property type="match status" value="1"/>
</dbReference>
<evidence type="ECO:0000256" key="1">
    <source>
        <dbReference type="ARBA" id="ARBA00010641"/>
    </source>
</evidence>
<dbReference type="InterPro" id="IPR036388">
    <property type="entry name" value="WH-like_DNA-bd_sf"/>
</dbReference>
<dbReference type="InterPro" id="IPR014289">
    <property type="entry name" value="RNA_pol_sigma-24-rel"/>
</dbReference>
<feature type="domain" description="RNA polymerase sigma-70 region 2" evidence="6">
    <location>
        <begin position="16"/>
        <end position="79"/>
    </location>
</feature>
<evidence type="ECO:0000256" key="4">
    <source>
        <dbReference type="ARBA" id="ARBA00023125"/>
    </source>
</evidence>
<evidence type="ECO:0000256" key="5">
    <source>
        <dbReference type="ARBA" id="ARBA00023163"/>
    </source>
</evidence>
<dbReference type="SUPFAM" id="SSF88659">
    <property type="entry name" value="Sigma3 and sigma4 domains of RNA polymerase sigma factors"/>
    <property type="match status" value="1"/>
</dbReference>
<dbReference type="Gene3D" id="1.10.10.10">
    <property type="entry name" value="Winged helix-like DNA-binding domain superfamily/Winged helix DNA-binding domain"/>
    <property type="match status" value="1"/>
</dbReference>
<protein>
    <recommendedName>
        <fullName evidence="10">RNA polymerase subunit sigma</fullName>
    </recommendedName>
</protein>
<evidence type="ECO:0000256" key="3">
    <source>
        <dbReference type="ARBA" id="ARBA00023082"/>
    </source>
</evidence>
<dbReference type="InterPro" id="IPR014284">
    <property type="entry name" value="RNA_pol_sigma-70_dom"/>
</dbReference>
<evidence type="ECO:0000256" key="2">
    <source>
        <dbReference type="ARBA" id="ARBA00023015"/>
    </source>
</evidence>
<feature type="domain" description="RNA polymerase sigma factor 70 region 4 type 2" evidence="7">
    <location>
        <begin position="131"/>
        <end position="181"/>
    </location>
</feature>
<keyword evidence="9" id="KW-1185">Reference proteome</keyword>